<dbReference type="InterPro" id="IPR001841">
    <property type="entry name" value="Znf_RING"/>
</dbReference>
<comment type="subcellular location">
    <subcellularLocation>
        <location evidence="2">Endomembrane system</location>
    </subcellularLocation>
    <subcellularLocation>
        <location evidence="11">Endoplasmic reticulum membrane</location>
        <topology evidence="11">Single-pass type IV membrane protein</topology>
    </subcellularLocation>
</comment>
<evidence type="ECO:0000256" key="12">
    <source>
        <dbReference type="SAM" id="MobiDB-lite"/>
    </source>
</evidence>
<dbReference type="AlphaFoldDB" id="A0AAW1MY99"/>
<dbReference type="EMBL" id="JBDFQZ010000002">
    <property type="protein sequence ID" value="KAK9749887.1"/>
    <property type="molecule type" value="Genomic_DNA"/>
</dbReference>
<dbReference type="GO" id="GO:0061630">
    <property type="term" value="F:ubiquitin protein ligase activity"/>
    <property type="evidence" value="ECO:0007669"/>
    <property type="project" value="UniProtKB-UniRule"/>
</dbReference>
<evidence type="ECO:0000256" key="6">
    <source>
        <dbReference type="ARBA" id="ARBA00022771"/>
    </source>
</evidence>
<evidence type="ECO:0000313" key="14">
    <source>
        <dbReference type="EMBL" id="KAK9749887.1"/>
    </source>
</evidence>
<dbReference type="Proteomes" id="UP001443914">
    <property type="component" value="Unassembled WGS sequence"/>
</dbReference>
<dbReference type="GO" id="GO:0005789">
    <property type="term" value="C:endoplasmic reticulum membrane"/>
    <property type="evidence" value="ECO:0007669"/>
    <property type="project" value="UniProtKB-SubCell"/>
</dbReference>
<evidence type="ECO:0000259" key="13">
    <source>
        <dbReference type="PROSITE" id="PS50089"/>
    </source>
</evidence>
<dbReference type="GO" id="GO:0008270">
    <property type="term" value="F:zinc ion binding"/>
    <property type="evidence" value="ECO:0007669"/>
    <property type="project" value="UniProtKB-KW"/>
</dbReference>
<name>A0AAW1MY99_SAPOF</name>
<keyword evidence="11" id="KW-0812">Transmembrane</keyword>
<dbReference type="Pfam" id="PF00097">
    <property type="entry name" value="zf-C3HC4"/>
    <property type="match status" value="1"/>
</dbReference>
<comment type="pathway">
    <text evidence="3 11">Protein modification; protein ubiquitination.</text>
</comment>
<evidence type="ECO:0000256" key="1">
    <source>
        <dbReference type="ARBA" id="ARBA00000900"/>
    </source>
</evidence>
<evidence type="ECO:0000256" key="2">
    <source>
        <dbReference type="ARBA" id="ARBA00004308"/>
    </source>
</evidence>
<dbReference type="InterPro" id="IPR018957">
    <property type="entry name" value="Znf_C3HC4_RING-type"/>
</dbReference>
<dbReference type="GO" id="GO:0006511">
    <property type="term" value="P:ubiquitin-dependent protein catabolic process"/>
    <property type="evidence" value="ECO:0007669"/>
    <property type="project" value="UniProtKB-UniRule"/>
</dbReference>
<keyword evidence="9 11" id="KW-0472">Membrane</keyword>
<dbReference type="EMBL" id="JBDFQZ010000002">
    <property type="protein sequence ID" value="KAK9749886.1"/>
    <property type="molecule type" value="Genomic_DNA"/>
</dbReference>
<dbReference type="InterPro" id="IPR013083">
    <property type="entry name" value="Znf_RING/FYVE/PHD"/>
</dbReference>
<comment type="caution">
    <text evidence="14">The sequence shown here is derived from an EMBL/GenBank/DDBJ whole genome shotgun (WGS) entry which is preliminary data.</text>
</comment>
<proteinExistence type="predicted"/>
<gene>
    <name evidence="14" type="ORF">RND81_02G157900</name>
</gene>
<keyword evidence="6 10" id="KW-0863">Zinc-finger</keyword>
<feature type="domain" description="RING-type" evidence="13">
    <location>
        <begin position="34"/>
        <end position="75"/>
    </location>
</feature>
<feature type="region of interest" description="Disordered" evidence="12">
    <location>
        <begin position="88"/>
        <end position="125"/>
    </location>
</feature>
<comment type="catalytic activity">
    <reaction evidence="1 11">
        <text>S-ubiquitinyl-[E2 ubiquitin-conjugating enzyme]-L-cysteine + [acceptor protein]-L-lysine = [E2 ubiquitin-conjugating enzyme]-L-cysteine + N(6)-ubiquitinyl-[acceptor protein]-L-lysine.</text>
        <dbReference type="EC" id="2.3.2.27"/>
    </reaction>
</comment>
<comment type="domain">
    <text evidence="11">The RING-type zinc finger domain is responsible for E3 ligase activity.</text>
</comment>
<organism evidence="14 15">
    <name type="scientific">Saponaria officinalis</name>
    <name type="common">Common soapwort</name>
    <name type="synonym">Lychnis saponaria</name>
    <dbReference type="NCBI Taxonomy" id="3572"/>
    <lineage>
        <taxon>Eukaryota</taxon>
        <taxon>Viridiplantae</taxon>
        <taxon>Streptophyta</taxon>
        <taxon>Embryophyta</taxon>
        <taxon>Tracheophyta</taxon>
        <taxon>Spermatophyta</taxon>
        <taxon>Magnoliopsida</taxon>
        <taxon>eudicotyledons</taxon>
        <taxon>Gunneridae</taxon>
        <taxon>Pentapetalae</taxon>
        <taxon>Caryophyllales</taxon>
        <taxon>Caryophyllaceae</taxon>
        <taxon>Caryophylleae</taxon>
        <taxon>Saponaria</taxon>
    </lineage>
</organism>
<protein>
    <recommendedName>
        <fullName evidence="11">E3 ubiquitin-protein ligase RMA</fullName>
        <ecNumber evidence="11">2.3.2.27</ecNumber>
    </recommendedName>
    <alternativeName>
        <fullName evidence="11">Protein RING membrane-anchor</fullName>
    </alternativeName>
    <alternativeName>
        <fullName evidence="11">RING-type E3 ubiquitin transferase RMA</fullName>
    </alternativeName>
</protein>
<reference evidence="14 15" key="1">
    <citation type="submission" date="2024-03" db="EMBL/GenBank/DDBJ databases">
        <title>WGS assembly of Saponaria officinalis var. Norfolk2.</title>
        <authorList>
            <person name="Jenkins J."/>
            <person name="Shu S."/>
            <person name="Grimwood J."/>
            <person name="Barry K."/>
            <person name="Goodstein D."/>
            <person name="Schmutz J."/>
            <person name="Leebens-Mack J."/>
            <person name="Osbourn A."/>
        </authorList>
    </citation>
    <scope>NUCLEOTIDE SEQUENCE [LARGE SCALE GENOMIC DNA]</scope>
    <source>
        <strain evidence="15">cv. Norfolk2</strain>
        <strain evidence="14">JIC</strain>
        <tissue evidence="14">Leaf</tissue>
    </source>
</reference>
<keyword evidence="11" id="KW-1133">Transmembrane helix</keyword>
<keyword evidence="11" id="KW-0256">Endoplasmic reticulum</keyword>
<feature type="region of interest" description="Disordered" evidence="12">
    <location>
        <begin position="1"/>
        <end position="24"/>
    </location>
</feature>
<keyword evidence="15" id="KW-1185">Reference proteome</keyword>
<evidence type="ECO:0000256" key="10">
    <source>
        <dbReference type="PROSITE-ProRule" id="PRU00175"/>
    </source>
</evidence>
<sequence length="247" mass="27272">MVTGFDETTTFEPNSSNNNGGIENHDNDAGDFECNICFDLANDPIVTLCGHLFCWPCLYKWLHFHSQSQECPVCKALIEEHKLVPLYGRGKSSSDPRSRPIPGLEIPNRPSGQRPETAPAPGPDQRYNFTNFGNLGFGLLGGFMPMTSARFGNLTMSAGFGGLFPAMLSFQFNGFPDSSMFGGPHVHGFQNGFPQPVHGHGLYHGHGHRHGHGFQHYQQGSSQRQDVLLKNLLMIIGFLMLVSFIFT</sequence>
<dbReference type="SMART" id="SM00184">
    <property type="entry name" value="RING"/>
    <property type="match status" value="1"/>
</dbReference>
<evidence type="ECO:0000256" key="5">
    <source>
        <dbReference type="ARBA" id="ARBA00022723"/>
    </source>
</evidence>
<dbReference type="PROSITE" id="PS50089">
    <property type="entry name" value="ZF_RING_2"/>
    <property type="match status" value="1"/>
</dbReference>
<comment type="function">
    <text evidence="11">E3 ubiquitin-protein ligase.</text>
</comment>
<dbReference type="PANTHER" id="PTHR12313">
    <property type="entry name" value="E3 UBIQUITIN-PROTEIN LIGASE RNF5-RELATED"/>
    <property type="match status" value="1"/>
</dbReference>
<dbReference type="InterPro" id="IPR045103">
    <property type="entry name" value="RNF5/RNF185-like"/>
</dbReference>
<dbReference type="Gene3D" id="3.30.40.10">
    <property type="entry name" value="Zinc/RING finger domain, C3HC4 (zinc finger)"/>
    <property type="match status" value="1"/>
</dbReference>
<keyword evidence="4 11" id="KW-0808">Transferase</keyword>
<accession>A0AAW1MY99</accession>
<keyword evidence="5 11" id="KW-0479">Metal-binding</keyword>
<evidence type="ECO:0000256" key="4">
    <source>
        <dbReference type="ARBA" id="ARBA00022679"/>
    </source>
</evidence>
<feature type="transmembrane region" description="Helical" evidence="11">
    <location>
        <begin position="227"/>
        <end position="246"/>
    </location>
</feature>
<dbReference type="CDD" id="cd16745">
    <property type="entry name" value="RING-HC_AtRMA-like"/>
    <property type="match status" value="1"/>
</dbReference>
<keyword evidence="8 11" id="KW-0862">Zinc</keyword>
<dbReference type="EC" id="2.3.2.27" evidence="11"/>
<evidence type="ECO:0000256" key="11">
    <source>
        <dbReference type="RuleBase" id="RU369090"/>
    </source>
</evidence>
<dbReference type="SUPFAM" id="SSF57850">
    <property type="entry name" value="RING/U-box"/>
    <property type="match status" value="1"/>
</dbReference>
<evidence type="ECO:0000256" key="7">
    <source>
        <dbReference type="ARBA" id="ARBA00022786"/>
    </source>
</evidence>
<keyword evidence="7 11" id="KW-0833">Ubl conjugation pathway</keyword>
<evidence type="ECO:0000256" key="8">
    <source>
        <dbReference type="ARBA" id="ARBA00022833"/>
    </source>
</evidence>
<feature type="compositionally biased region" description="Polar residues" evidence="12">
    <location>
        <begin position="1"/>
        <end position="21"/>
    </location>
</feature>
<evidence type="ECO:0000256" key="9">
    <source>
        <dbReference type="ARBA" id="ARBA00023136"/>
    </source>
</evidence>
<evidence type="ECO:0000256" key="3">
    <source>
        <dbReference type="ARBA" id="ARBA00004906"/>
    </source>
</evidence>
<evidence type="ECO:0000313" key="15">
    <source>
        <dbReference type="Proteomes" id="UP001443914"/>
    </source>
</evidence>
<dbReference type="PROSITE" id="PS00518">
    <property type="entry name" value="ZF_RING_1"/>
    <property type="match status" value="1"/>
</dbReference>
<dbReference type="InterPro" id="IPR017907">
    <property type="entry name" value="Znf_RING_CS"/>
</dbReference>